<keyword evidence="4 5" id="KW-0472">Membrane</keyword>
<dbReference type="EMBL" id="BSOO01000018">
    <property type="protein sequence ID" value="GLR48079.1"/>
    <property type="molecule type" value="Genomic_DNA"/>
</dbReference>
<keyword evidence="2 5" id="KW-0812">Transmembrane</keyword>
<feature type="transmembrane region" description="Helical" evidence="5">
    <location>
        <begin position="258"/>
        <end position="278"/>
    </location>
</feature>
<reference evidence="8" key="1">
    <citation type="journal article" date="2019" name="Int. J. Syst. Evol. Microbiol.">
        <title>The Global Catalogue of Microorganisms (GCM) 10K type strain sequencing project: providing services to taxonomists for standard genome sequencing and annotation.</title>
        <authorList>
            <consortium name="The Broad Institute Genomics Platform"/>
            <consortium name="The Broad Institute Genome Sequencing Center for Infectious Disease"/>
            <person name="Wu L."/>
            <person name="Ma J."/>
        </authorList>
    </citation>
    <scope>NUCLEOTIDE SEQUENCE [LARGE SCALE GENOMIC DNA]</scope>
    <source>
        <strain evidence="8">NBRC 102146</strain>
    </source>
</reference>
<dbReference type="Pfam" id="PF14378">
    <property type="entry name" value="PAP2_3"/>
    <property type="match status" value="1"/>
</dbReference>
<evidence type="ECO:0000313" key="8">
    <source>
        <dbReference type="Proteomes" id="UP001156703"/>
    </source>
</evidence>
<dbReference type="InterPro" id="IPR052185">
    <property type="entry name" value="IPC_Synthase-Related"/>
</dbReference>
<dbReference type="Proteomes" id="UP001156703">
    <property type="component" value="Unassembled WGS sequence"/>
</dbReference>
<name>A0ABQ5Z7Z0_9SPHN</name>
<feature type="transmembrane region" description="Helical" evidence="5">
    <location>
        <begin position="149"/>
        <end position="168"/>
    </location>
</feature>
<feature type="transmembrane region" description="Helical" evidence="5">
    <location>
        <begin position="118"/>
        <end position="137"/>
    </location>
</feature>
<comment type="caution">
    <text evidence="7">The sequence shown here is derived from an EMBL/GenBank/DDBJ whole genome shotgun (WGS) entry which is preliminary data.</text>
</comment>
<dbReference type="InterPro" id="IPR026841">
    <property type="entry name" value="Aur1/Ipt1"/>
</dbReference>
<proteinExistence type="predicted"/>
<comment type="subcellular location">
    <subcellularLocation>
        <location evidence="1">Membrane</location>
        <topology evidence="1">Multi-pass membrane protein</topology>
    </subcellularLocation>
</comment>
<dbReference type="RefSeq" id="WP_029940322.1">
    <property type="nucleotide sequence ID" value="NZ_BSOO01000018.1"/>
</dbReference>
<evidence type="ECO:0000256" key="5">
    <source>
        <dbReference type="SAM" id="Phobius"/>
    </source>
</evidence>
<organism evidence="7 8">
    <name type="scientific">Sphingomonas astaxanthinifaciens DSM 22298</name>
    <dbReference type="NCBI Taxonomy" id="1123267"/>
    <lineage>
        <taxon>Bacteria</taxon>
        <taxon>Pseudomonadati</taxon>
        <taxon>Pseudomonadota</taxon>
        <taxon>Alphaproteobacteria</taxon>
        <taxon>Sphingomonadales</taxon>
        <taxon>Sphingomonadaceae</taxon>
        <taxon>Sphingomonas</taxon>
    </lineage>
</organism>
<feature type="transmembrane region" description="Helical" evidence="5">
    <location>
        <begin position="208"/>
        <end position="228"/>
    </location>
</feature>
<gene>
    <name evidence="7" type="ORF">GCM10007925_17920</name>
</gene>
<feature type="transmembrane region" description="Helical" evidence="5">
    <location>
        <begin position="24"/>
        <end position="40"/>
    </location>
</feature>
<dbReference type="PANTHER" id="PTHR31310:SF7">
    <property type="entry name" value="PA-PHOSPHATASE RELATED-FAMILY PROTEIN DDB_G0268928"/>
    <property type="match status" value="1"/>
</dbReference>
<evidence type="ECO:0000256" key="3">
    <source>
        <dbReference type="ARBA" id="ARBA00022989"/>
    </source>
</evidence>
<feature type="domain" description="Inositolphosphotransferase Aur1/Ipt1" evidence="6">
    <location>
        <begin position="88"/>
        <end position="273"/>
    </location>
</feature>
<evidence type="ECO:0000256" key="1">
    <source>
        <dbReference type="ARBA" id="ARBA00004141"/>
    </source>
</evidence>
<evidence type="ECO:0000256" key="2">
    <source>
        <dbReference type="ARBA" id="ARBA00022692"/>
    </source>
</evidence>
<accession>A0ABQ5Z7Z0</accession>
<sequence>MLLAWLLVIVPLWVSNIVLSPLALARFTSLIAASALLGLFRSRLTRPVLQRFGAFCECQAALAGICLAGAVGSYAAAALSNGYVDHRMAAVDQFLGFDWPFLYGLMAASPTAQLVSKLAYASIFVGPQFVLLALCATGEDARARRFVTIYGMTLIVVVMVFPLVPAVGPITHYGVAEPDYVTATSSRHVEIIEALRAGSLRTVDVGEVAGLISVPSFHAATALLLIWAAWPLRRARYLVGLVNIAMLVATPIEGNHYLVDVIAGLALAAAAIGLPSWWPQVRAFPAGAFRPTEILTPARLPSAP</sequence>
<keyword evidence="3 5" id="KW-1133">Transmembrane helix</keyword>
<dbReference type="PANTHER" id="PTHR31310">
    <property type="match status" value="1"/>
</dbReference>
<evidence type="ECO:0000313" key="7">
    <source>
        <dbReference type="EMBL" id="GLR48079.1"/>
    </source>
</evidence>
<keyword evidence="8" id="KW-1185">Reference proteome</keyword>
<feature type="transmembrane region" description="Helical" evidence="5">
    <location>
        <begin position="52"/>
        <end position="77"/>
    </location>
</feature>
<feature type="transmembrane region" description="Helical" evidence="5">
    <location>
        <begin position="235"/>
        <end position="252"/>
    </location>
</feature>
<evidence type="ECO:0000259" key="6">
    <source>
        <dbReference type="Pfam" id="PF14378"/>
    </source>
</evidence>
<protein>
    <recommendedName>
        <fullName evidence="6">Inositolphosphotransferase Aur1/Ipt1 domain-containing protein</fullName>
    </recommendedName>
</protein>
<evidence type="ECO:0000256" key="4">
    <source>
        <dbReference type="ARBA" id="ARBA00023136"/>
    </source>
</evidence>